<accession>A0A167WFZ0</accession>
<organism evidence="1 2">
    <name type="scientific">Moelleriella libera RCEF 2490</name>
    <dbReference type="NCBI Taxonomy" id="1081109"/>
    <lineage>
        <taxon>Eukaryota</taxon>
        <taxon>Fungi</taxon>
        <taxon>Dikarya</taxon>
        <taxon>Ascomycota</taxon>
        <taxon>Pezizomycotina</taxon>
        <taxon>Sordariomycetes</taxon>
        <taxon>Hypocreomycetidae</taxon>
        <taxon>Hypocreales</taxon>
        <taxon>Clavicipitaceae</taxon>
        <taxon>Moelleriella</taxon>
    </lineage>
</organism>
<reference evidence="1 2" key="1">
    <citation type="journal article" date="2016" name="Genome Biol. Evol.">
        <title>Divergent and convergent evolution of fungal pathogenicity.</title>
        <authorList>
            <person name="Shang Y."/>
            <person name="Xiao G."/>
            <person name="Zheng P."/>
            <person name="Cen K."/>
            <person name="Zhan S."/>
            <person name="Wang C."/>
        </authorList>
    </citation>
    <scope>NUCLEOTIDE SEQUENCE [LARGE SCALE GENOMIC DNA]</scope>
    <source>
        <strain evidence="1 2">RCEF 2490</strain>
    </source>
</reference>
<proteinExistence type="predicted"/>
<comment type="caution">
    <text evidence="1">The sequence shown here is derived from an EMBL/GenBank/DDBJ whole genome shotgun (WGS) entry which is preliminary data.</text>
</comment>
<gene>
    <name evidence="1" type="ORF">AAL_07999</name>
</gene>
<evidence type="ECO:0000313" key="2">
    <source>
        <dbReference type="Proteomes" id="UP000078544"/>
    </source>
</evidence>
<dbReference type="EMBL" id="AZGY01000028">
    <property type="protein sequence ID" value="KZZ88798.1"/>
    <property type="molecule type" value="Genomic_DNA"/>
</dbReference>
<protein>
    <submittedName>
        <fullName evidence="1">Uncharacterized protein</fullName>
    </submittedName>
</protein>
<evidence type="ECO:0000313" key="1">
    <source>
        <dbReference type="EMBL" id="KZZ88798.1"/>
    </source>
</evidence>
<dbReference type="AlphaFoldDB" id="A0A167WFZ0"/>
<sequence length="165" mass="18557">MAFEKIIITLIGQEEYNRIRLECKKKTMNMFGHGIKRSFQGEADKDYQVELNRYVKHLSSPNFCSSACAVELNAAIIVSSAPAFSNFARTKLAHMSLVRSFLDSFPSLFHSSKILDSEAASTSNRRAPFPSEEDMACTYGEHREAKNTWLLKTAANAAPKYEAKH</sequence>
<dbReference type="Proteomes" id="UP000078544">
    <property type="component" value="Unassembled WGS sequence"/>
</dbReference>
<keyword evidence="2" id="KW-1185">Reference proteome</keyword>
<name>A0A167WFZ0_9HYPO</name>